<feature type="compositionally biased region" description="Basic and acidic residues" evidence="2">
    <location>
        <begin position="593"/>
        <end position="607"/>
    </location>
</feature>
<dbReference type="PANTHER" id="PTHR33768">
    <property type="entry name" value="MIP11318P"/>
    <property type="match status" value="1"/>
</dbReference>
<feature type="region of interest" description="Disordered" evidence="2">
    <location>
        <begin position="310"/>
        <end position="329"/>
    </location>
</feature>
<dbReference type="InterPro" id="IPR029488">
    <property type="entry name" value="Hmw/CFAP97"/>
</dbReference>
<evidence type="ECO:0000313" key="3">
    <source>
        <dbReference type="EMBL" id="CEM11692.1"/>
    </source>
</evidence>
<feature type="region of interest" description="Disordered" evidence="2">
    <location>
        <begin position="588"/>
        <end position="679"/>
    </location>
</feature>
<gene>
    <name evidence="3" type="ORF">Cvel_3258</name>
</gene>
<comment type="similarity">
    <text evidence="1">Belongs to the CFAP97 family.</text>
</comment>
<dbReference type="PANTHER" id="PTHR33768:SF3">
    <property type="entry name" value="MIP11318P"/>
    <property type="match status" value="1"/>
</dbReference>
<sequence length="679" mass="74790">MNLRTPRSEKEADAKVSYAGAEKGFAGKKTKDAKKWQAEAASRQMTTPTGKLKLQSIKSEQVCIPYWQIFKAVEHYGGPAGSKNCYLLRFMKGLSLLRGAQVFDVNWIPPVGRGLLPVAVSGVTLKLQTVLHEGTRSAEGNPARMFRTILEGNKICADRARERSLHSHRERLKTIEPSLDTGTPRTLGLSVLKSNGKRDRLREERQAEIERLNRLLWQRMEDVKALPTLSKVLPSPRVGERPDRKSSEAQRLRENKEILGRLQQVTSVYSHEDWGKSARENSNFLCNLCTQPVTLRAPDEVDRPERFRFRSLPPNTHRHTTGGGLDLLGEGEKFGPGGTLPSKRPRRLAPMPKGKVRVFVDERVLNDGRTYAVEMTCDTETGQLLIAAEDLSVIRMERPREFARRDSARATPPLMAARGAIVLTLSRTAHIKLQVLFRGAYDRVADRLRIRAKSGGQMGDRQLYLEMRPDPETSSPYLGRSPQTSPRRRTSPRRTRGGRQVSEEEKKVAACLEVALSLILLEGLEENETAEAAEIAKKSRFLAKVGGLVACSEQDAGGELVEDGYNGTSADDWGGDDLGFLDVIAAPEEEGGKEDKPRAGDVSEVAEKAFGGVFAPPDEDEGGKAEEEENEEEEGEEGEGEEAAGEVSDAWGLGGGGEEESGDKLGGGVFSDNESITLR</sequence>
<organism evidence="3">
    <name type="scientific">Chromera velia CCMP2878</name>
    <dbReference type="NCBI Taxonomy" id="1169474"/>
    <lineage>
        <taxon>Eukaryota</taxon>
        <taxon>Sar</taxon>
        <taxon>Alveolata</taxon>
        <taxon>Colpodellida</taxon>
        <taxon>Chromeraceae</taxon>
        <taxon>Chromera</taxon>
    </lineage>
</organism>
<evidence type="ECO:0000256" key="1">
    <source>
        <dbReference type="ARBA" id="ARBA00008315"/>
    </source>
</evidence>
<name>A0A0G4FF48_9ALVE</name>
<dbReference type="VEuPathDB" id="CryptoDB:Cvel_3258"/>
<accession>A0A0G4FF48</accession>
<evidence type="ECO:0000256" key="2">
    <source>
        <dbReference type="SAM" id="MobiDB-lite"/>
    </source>
</evidence>
<proteinExistence type="inferred from homology"/>
<reference evidence="3" key="1">
    <citation type="submission" date="2014-11" db="EMBL/GenBank/DDBJ databases">
        <authorList>
            <person name="Otto D Thomas"/>
            <person name="Naeem Raeece"/>
        </authorList>
    </citation>
    <scope>NUCLEOTIDE SEQUENCE</scope>
</reference>
<dbReference type="AlphaFoldDB" id="A0A0G4FF48"/>
<feature type="compositionally biased region" description="Basic residues" evidence="2">
    <location>
        <begin position="486"/>
        <end position="497"/>
    </location>
</feature>
<dbReference type="Pfam" id="PF13879">
    <property type="entry name" value="Hmw_CFAP97"/>
    <property type="match status" value="1"/>
</dbReference>
<dbReference type="InterPro" id="IPR038792">
    <property type="entry name" value="CFAP97D1/2"/>
</dbReference>
<feature type="region of interest" description="Disordered" evidence="2">
    <location>
        <begin position="468"/>
        <end position="503"/>
    </location>
</feature>
<feature type="compositionally biased region" description="Acidic residues" evidence="2">
    <location>
        <begin position="617"/>
        <end position="644"/>
    </location>
</feature>
<protein>
    <submittedName>
        <fullName evidence="3">Uncharacterized protein</fullName>
    </submittedName>
</protein>
<dbReference type="EMBL" id="CDMZ01000319">
    <property type="protein sequence ID" value="CEM11692.1"/>
    <property type="molecule type" value="Genomic_DNA"/>
</dbReference>